<dbReference type="Gene3D" id="3.40.47.10">
    <property type="match status" value="1"/>
</dbReference>
<evidence type="ECO:0000313" key="6">
    <source>
        <dbReference type="Proteomes" id="UP001501116"/>
    </source>
</evidence>
<accession>A0ABN2Q0C1</accession>
<evidence type="ECO:0000256" key="2">
    <source>
        <dbReference type="ARBA" id="ARBA00022679"/>
    </source>
</evidence>
<dbReference type="Pfam" id="PF02801">
    <property type="entry name" value="Ketoacyl-synt_C"/>
    <property type="match status" value="1"/>
</dbReference>
<dbReference type="PANTHER" id="PTHR11712:SF336">
    <property type="entry name" value="3-OXOACYL-[ACYL-CARRIER-PROTEIN] SYNTHASE, MITOCHONDRIAL"/>
    <property type="match status" value="1"/>
</dbReference>
<dbReference type="InterPro" id="IPR014030">
    <property type="entry name" value="Ketoacyl_synth_N"/>
</dbReference>
<dbReference type="SUPFAM" id="SSF53901">
    <property type="entry name" value="Thiolase-like"/>
    <property type="match status" value="2"/>
</dbReference>
<name>A0ABN2Q0C1_9PSEU</name>
<evidence type="ECO:0000256" key="1">
    <source>
        <dbReference type="ARBA" id="ARBA00008467"/>
    </source>
</evidence>
<dbReference type="EMBL" id="BAAANN010000001">
    <property type="protein sequence ID" value="GAA1939769.1"/>
    <property type="molecule type" value="Genomic_DNA"/>
</dbReference>
<gene>
    <name evidence="5" type="ORF">GCM10009754_03630</name>
</gene>
<dbReference type="CDD" id="cd00834">
    <property type="entry name" value="KAS_I_II"/>
    <property type="match status" value="1"/>
</dbReference>
<dbReference type="PANTHER" id="PTHR11712">
    <property type="entry name" value="POLYKETIDE SYNTHASE-RELATED"/>
    <property type="match status" value="1"/>
</dbReference>
<proteinExistence type="inferred from homology"/>
<keyword evidence="2 3" id="KW-0808">Transferase</keyword>
<evidence type="ECO:0000259" key="4">
    <source>
        <dbReference type="PROSITE" id="PS52004"/>
    </source>
</evidence>
<feature type="domain" description="Ketosynthase family 3 (KS3)" evidence="4">
    <location>
        <begin position="1"/>
        <end position="382"/>
    </location>
</feature>
<organism evidence="5 6">
    <name type="scientific">Amycolatopsis minnesotensis</name>
    <dbReference type="NCBI Taxonomy" id="337894"/>
    <lineage>
        <taxon>Bacteria</taxon>
        <taxon>Bacillati</taxon>
        <taxon>Actinomycetota</taxon>
        <taxon>Actinomycetes</taxon>
        <taxon>Pseudonocardiales</taxon>
        <taxon>Pseudonocardiaceae</taxon>
        <taxon>Amycolatopsis</taxon>
    </lineage>
</organism>
<dbReference type="Proteomes" id="UP001501116">
    <property type="component" value="Unassembled WGS sequence"/>
</dbReference>
<evidence type="ECO:0000313" key="5">
    <source>
        <dbReference type="EMBL" id="GAA1939769.1"/>
    </source>
</evidence>
<reference evidence="5 6" key="1">
    <citation type="journal article" date="2019" name="Int. J. Syst. Evol. Microbiol.">
        <title>The Global Catalogue of Microorganisms (GCM) 10K type strain sequencing project: providing services to taxonomists for standard genome sequencing and annotation.</title>
        <authorList>
            <consortium name="The Broad Institute Genomics Platform"/>
            <consortium name="The Broad Institute Genome Sequencing Center for Infectious Disease"/>
            <person name="Wu L."/>
            <person name="Ma J."/>
        </authorList>
    </citation>
    <scope>NUCLEOTIDE SEQUENCE [LARGE SCALE GENOMIC DNA]</scope>
    <source>
        <strain evidence="5 6">JCM 14545</strain>
    </source>
</reference>
<evidence type="ECO:0000256" key="3">
    <source>
        <dbReference type="RuleBase" id="RU003694"/>
    </source>
</evidence>
<dbReference type="SMART" id="SM00825">
    <property type="entry name" value="PKS_KS"/>
    <property type="match status" value="1"/>
</dbReference>
<comment type="similarity">
    <text evidence="1 3">Belongs to the thiolase-like superfamily. Beta-ketoacyl-ACP synthases family.</text>
</comment>
<dbReference type="InterPro" id="IPR014031">
    <property type="entry name" value="Ketoacyl_synth_C"/>
</dbReference>
<dbReference type="InterPro" id="IPR020841">
    <property type="entry name" value="PKS_Beta-ketoAc_synthase_dom"/>
</dbReference>
<keyword evidence="6" id="KW-1185">Reference proteome</keyword>
<comment type="caution">
    <text evidence="5">The sequence shown here is derived from an EMBL/GenBank/DDBJ whole genome shotgun (WGS) entry which is preliminary data.</text>
</comment>
<dbReference type="PROSITE" id="PS52004">
    <property type="entry name" value="KS3_2"/>
    <property type="match status" value="1"/>
</dbReference>
<protein>
    <submittedName>
        <fullName evidence="5">Beta-ketoacyl synthase N-terminal-like domain-containing protein</fullName>
    </submittedName>
</protein>
<dbReference type="Pfam" id="PF00109">
    <property type="entry name" value="ketoacyl-synt"/>
    <property type="match status" value="1"/>
</dbReference>
<dbReference type="InterPro" id="IPR016039">
    <property type="entry name" value="Thiolase-like"/>
</dbReference>
<dbReference type="InterPro" id="IPR000794">
    <property type="entry name" value="Beta-ketoacyl_synthase"/>
</dbReference>
<sequence>MTAMTADVVVTGYGVRTAFGSGPEAATGGVFAGRTSFRRVRRFDTTGFRSGFAAVPDDTETPALSGALREVADAAVGMADLPAGGETAVLLGTAGDFTAVTRFWRSGGEDADGVADTVPAALAESLATRFGARGPKYAFTNACVASATAIATGCALIADGRVDSAICAGGYLVEVENQAKFDSGWALAKDGTLRPFSAGRSGLLLGDGAAAVVLESADAAHRRGAPALARVSGWGMASDAHHVARPHPEARGLVAASRLALRRAGARYVDYVNAHGTGTKHNDIAETRGFHELFGPAAAAVPISSTKGSTGHLLEGSGAVEFVIALTALRSGIVPPTAGFTEPDPACDLDYVPNEAREAPLRRVLSVNAAFGGANTALVLEQV</sequence>